<evidence type="ECO:0000313" key="2">
    <source>
        <dbReference type="Proteomes" id="UP001153678"/>
    </source>
</evidence>
<protein>
    <submittedName>
        <fullName evidence="1">9934_t:CDS:1</fullName>
    </submittedName>
</protein>
<accession>A0A9W4T6K4</accession>
<evidence type="ECO:0000313" key="1">
    <source>
        <dbReference type="EMBL" id="CAI2194856.1"/>
    </source>
</evidence>
<dbReference type="EMBL" id="CAMKVN010011553">
    <property type="protein sequence ID" value="CAI2194856.1"/>
    <property type="molecule type" value="Genomic_DNA"/>
</dbReference>
<dbReference type="OrthoDB" id="680064at2759"/>
<gene>
    <name evidence="1" type="ORF">FWILDA_LOCUS16785</name>
</gene>
<feature type="non-terminal residue" evidence="1">
    <location>
        <position position="95"/>
    </location>
</feature>
<name>A0A9W4T6K4_9GLOM</name>
<dbReference type="AlphaFoldDB" id="A0A9W4T6K4"/>
<keyword evidence="2" id="KW-1185">Reference proteome</keyword>
<organism evidence="1 2">
    <name type="scientific">Funneliformis geosporum</name>
    <dbReference type="NCBI Taxonomy" id="1117311"/>
    <lineage>
        <taxon>Eukaryota</taxon>
        <taxon>Fungi</taxon>
        <taxon>Fungi incertae sedis</taxon>
        <taxon>Mucoromycota</taxon>
        <taxon>Glomeromycotina</taxon>
        <taxon>Glomeromycetes</taxon>
        <taxon>Glomerales</taxon>
        <taxon>Glomeraceae</taxon>
        <taxon>Funneliformis</taxon>
    </lineage>
</organism>
<proteinExistence type="predicted"/>
<dbReference type="Proteomes" id="UP001153678">
    <property type="component" value="Unassembled WGS sequence"/>
</dbReference>
<comment type="caution">
    <text evidence="1">The sequence shown here is derived from an EMBL/GenBank/DDBJ whole genome shotgun (WGS) entry which is preliminary data.</text>
</comment>
<sequence>MFEFSTPLISNLSYQSQINDTFESYEEFVDKIKNYAYELHFTIMLGKVEYNGSRKTNSKESKENSLTIIVEKKLEKEHYYALELVILNQKITQKV</sequence>
<reference evidence="1" key="1">
    <citation type="submission" date="2022-08" db="EMBL/GenBank/DDBJ databases">
        <authorList>
            <person name="Kallberg Y."/>
            <person name="Tangrot J."/>
            <person name="Rosling A."/>
        </authorList>
    </citation>
    <scope>NUCLEOTIDE SEQUENCE</scope>
    <source>
        <strain evidence="1">Wild A</strain>
    </source>
</reference>